<keyword evidence="4" id="KW-1185">Reference proteome</keyword>
<proteinExistence type="predicted"/>
<accession>X6LNS6</accession>
<comment type="caution">
    <text evidence="3">The sequence shown here is derived from an EMBL/GenBank/DDBJ whole genome shotgun (WGS) entry which is preliminary data.</text>
</comment>
<feature type="compositionally biased region" description="Polar residues" evidence="1">
    <location>
        <begin position="141"/>
        <end position="154"/>
    </location>
</feature>
<dbReference type="Proteomes" id="UP000023152">
    <property type="component" value="Unassembled WGS sequence"/>
</dbReference>
<keyword evidence="2" id="KW-1133">Transmembrane helix</keyword>
<evidence type="ECO:0000256" key="2">
    <source>
        <dbReference type="SAM" id="Phobius"/>
    </source>
</evidence>
<dbReference type="AlphaFoldDB" id="X6LNS6"/>
<keyword evidence="2" id="KW-0812">Transmembrane</keyword>
<dbReference type="EMBL" id="ASPP01034884">
    <property type="protein sequence ID" value="ETO02797.1"/>
    <property type="molecule type" value="Genomic_DNA"/>
</dbReference>
<evidence type="ECO:0000256" key="1">
    <source>
        <dbReference type="SAM" id="MobiDB-lite"/>
    </source>
</evidence>
<evidence type="ECO:0000313" key="4">
    <source>
        <dbReference type="Proteomes" id="UP000023152"/>
    </source>
</evidence>
<gene>
    <name evidence="3" type="ORF">RFI_34613</name>
</gene>
<feature type="region of interest" description="Disordered" evidence="1">
    <location>
        <begin position="137"/>
        <end position="161"/>
    </location>
</feature>
<protein>
    <submittedName>
        <fullName evidence="3">Uncharacterized protein</fullName>
    </submittedName>
</protein>
<organism evidence="3 4">
    <name type="scientific">Reticulomyxa filosa</name>
    <dbReference type="NCBI Taxonomy" id="46433"/>
    <lineage>
        <taxon>Eukaryota</taxon>
        <taxon>Sar</taxon>
        <taxon>Rhizaria</taxon>
        <taxon>Retaria</taxon>
        <taxon>Foraminifera</taxon>
        <taxon>Monothalamids</taxon>
        <taxon>Reticulomyxidae</taxon>
        <taxon>Reticulomyxa</taxon>
    </lineage>
</organism>
<reference evidence="3 4" key="1">
    <citation type="journal article" date="2013" name="Curr. Biol.">
        <title>The Genome of the Foraminiferan Reticulomyxa filosa.</title>
        <authorList>
            <person name="Glockner G."/>
            <person name="Hulsmann N."/>
            <person name="Schleicher M."/>
            <person name="Noegel A.A."/>
            <person name="Eichinger L."/>
            <person name="Gallinger C."/>
            <person name="Pawlowski J."/>
            <person name="Sierra R."/>
            <person name="Euteneuer U."/>
            <person name="Pillet L."/>
            <person name="Moustafa A."/>
            <person name="Platzer M."/>
            <person name="Groth M."/>
            <person name="Szafranski K."/>
            <person name="Schliwa M."/>
        </authorList>
    </citation>
    <scope>NUCLEOTIDE SEQUENCE [LARGE SCALE GENOMIC DNA]</scope>
</reference>
<keyword evidence="2" id="KW-0472">Membrane</keyword>
<name>X6LNS6_RETFI</name>
<sequence>MIFVWPKYLFIFKNIILCLVLKYCFTMQGDLIYILIIFYIYLLKKKKMSMMNKPFNYANIVPNKVYAARPDGQEDIVPEISAGEDFFSNVALVYEYQERHGMIPDITELSTIAEEKQNQKNAEEDTDSVTEEMGRIEEPVSLTTSPFEEASNSIKYELVTG</sequence>
<feature type="transmembrane region" description="Helical" evidence="2">
    <location>
        <begin position="20"/>
        <end position="43"/>
    </location>
</feature>
<evidence type="ECO:0000313" key="3">
    <source>
        <dbReference type="EMBL" id="ETO02797.1"/>
    </source>
</evidence>